<accession>A0A3P7LDW8</accession>
<feature type="signal peptide" evidence="1">
    <location>
        <begin position="1"/>
        <end position="27"/>
    </location>
</feature>
<evidence type="ECO:0000313" key="3">
    <source>
        <dbReference type="Proteomes" id="UP000281553"/>
    </source>
</evidence>
<dbReference type="Proteomes" id="UP000281553">
    <property type="component" value="Unassembled WGS sequence"/>
</dbReference>
<name>A0A3P7LDW8_DIBLA</name>
<dbReference type="AlphaFoldDB" id="A0A3P7LDW8"/>
<sequence>MRMTILKRRSANGNLVLWFASFSVCKATEPLTETEAEDLNVLKDENTSMAKVNLKFEEGVSNQLGFFFRRLGFALGCSLVIINFD</sequence>
<evidence type="ECO:0000256" key="1">
    <source>
        <dbReference type="SAM" id="SignalP"/>
    </source>
</evidence>
<dbReference type="EMBL" id="UYRU01045785">
    <property type="protein sequence ID" value="VDN08783.1"/>
    <property type="molecule type" value="Genomic_DNA"/>
</dbReference>
<organism evidence="2 3">
    <name type="scientific">Dibothriocephalus latus</name>
    <name type="common">Fish tapeworm</name>
    <name type="synonym">Diphyllobothrium latum</name>
    <dbReference type="NCBI Taxonomy" id="60516"/>
    <lineage>
        <taxon>Eukaryota</taxon>
        <taxon>Metazoa</taxon>
        <taxon>Spiralia</taxon>
        <taxon>Lophotrochozoa</taxon>
        <taxon>Platyhelminthes</taxon>
        <taxon>Cestoda</taxon>
        <taxon>Eucestoda</taxon>
        <taxon>Diphyllobothriidea</taxon>
        <taxon>Diphyllobothriidae</taxon>
        <taxon>Dibothriocephalus</taxon>
    </lineage>
</organism>
<proteinExistence type="predicted"/>
<keyword evidence="3" id="KW-1185">Reference proteome</keyword>
<protein>
    <submittedName>
        <fullName evidence="2">Uncharacterized protein</fullName>
    </submittedName>
</protein>
<reference evidence="2 3" key="1">
    <citation type="submission" date="2018-11" db="EMBL/GenBank/DDBJ databases">
        <authorList>
            <consortium name="Pathogen Informatics"/>
        </authorList>
    </citation>
    <scope>NUCLEOTIDE SEQUENCE [LARGE SCALE GENOMIC DNA]</scope>
</reference>
<feature type="chain" id="PRO_5018305452" evidence="1">
    <location>
        <begin position="28"/>
        <end position="85"/>
    </location>
</feature>
<gene>
    <name evidence="2" type="ORF">DILT_LOCUS4614</name>
</gene>
<keyword evidence="1" id="KW-0732">Signal</keyword>
<evidence type="ECO:0000313" key="2">
    <source>
        <dbReference type="EMBL" id="VDN08783.1"/>
    </source>
</evidence>